<evidence type="ECO:0000313" key="3">
    <source>
        <dbReference type="EMBL" id="MBV7258862.1"/>
    </source>
</evidence>
<sequence length="73" mass="7393">MKIVQGLAGLTLGMVGGLLVIFFVLGGLPVTEAVQAEAPVAQAPIEHPQTEGTGVQDAETQEGGPLVRVSLKG</sequence>
<name>A0A9X1JNY2_9SPHN</name>
<dbReference type="Proteomes" id="UP001138681">
    <property type="component" value="Unassembled WGS sequence"/>
</dbReference>
<reference evidence="3" key="1">
    <citation type="submission" date="2021-04" db="EMBL/GenBank/DDBJ databases">
        <authorList>
            <person name="Pira H."/>
            <person name="Risdian C."/>
            <person name="Wink J."/>
        </authorList>
    </citation>
    <scope>NUCLEOTIDE SEQUENCE</scope>
    <source>
        <strain evidence="3">WH158</strain>
    </source>
</reference>
<keyword evidence="2" id="KW-0472">Membrane</keyword>
<gene>
    <name evidence="3" type="ORF">KCG46_04620</name>
</gene>
<feature type="transmembrane region" description="Helical" evidence="2">
    <location>
        <begin position="7"/>
        <end position="28"/>
    </location>
</feature>
<keyword evidence="2" id="KW-0812">Transmembrane</keyword>
<evidence type="ECO:0000256" key="2">
    <source>
        <dbReference type="SAM" id="Phobius"/>
    </source>
</evidence>
<accession>A0A9X1JNY2</accession>
<dbReference type="RefSeq" id="WP_218404128.1">
    <property type="nucleotide sequence ID" value="NZ_JAGSPC010000001.1"/>
</dbReference>
<dbReference type="EMBL" id="JAGSPC010000001">
    <property type="protein sequence ID" value="MBV7258862.1"/>
    <property type="molecule type" value="Genomic_DNA"/>
</dbReference>
<comment type="caution">
    <text evidence="3">The sequence shown here is derived from an EMBL/GenBank/DDBJ whole genome shotgun (WGS) entry which is preliminary data.</text>
</comment>
<keyword evidence="4" id="KW-1185">Reference proteome</keyword>
<keyword evidence="2" id="KW-1133">Transmembrane helix</keyword>
<evidence type="ECO:0000256" key="1">
    <source>
        <dbReference type="SAM" id="MobiDB-lite"/>
    </source>
</evidence>
<evidence type="ECO:0000313" key="4">
    <source>
        <dbReference type="Proteomes" id="UP001138681"/>
    </source>
</evidence>
<organism evidence="3 4">
    <name type="scientific">Erythrobacter crassostreae</name>
    <dbReference type="NCBI Taxonomy" id="2828328"/>
    <lineage>
        <taxon>Bacteria</taxon>
        <taxon>Pseudomonadati</taxon>
        <taxon>Pseudomonadota</taxon>
        <taxon>Alphaproteobacteria</taxon>
        <taxon>Sphingomonadales</taxon>
        <taxon>Erythrobacteraceae</taxon>
        <taxon>Erythrobacter/Porphyrobacter group</taxon>
        <taxon>Erythrobacter</taxon>
    </lineage>
</organism>
<dbReference type="AlphaFoldDB" id="A0A9X1JNY2"/>
<proteinExistence type="predicted"/>
<protein>
    <submittedName>
        <fullName evidence="3">Uncharacterized protein</fullName>
    </submittedName>
</protein>
<feature type="region of interest" description="Disordered" evidence="1">
    <location>
        <begin position="43"/>
        <end position="73"/>
    </location>
</feature>